<proteinExistence type="predicted"/>
<accession>A0AAD7KKE6</accession>
<evidence type="ECO:0000313" key="1">
    <source>
        <dbReference type="EMBL" id="KAJ7785263.1"/>
    </source>
</evidence>
<keyword evidence="2" id="KW-1185">Reference proteome</keyword>
<gene>
    <name evidence="1" type="ORF">DFH07DRAFT_787250</name>
</gene>
<dbReference type="AlphaFoldDB" id="A0AAD7KKE6"/>
<organism evidence="1 2">
    <name type="scientific">Mycena maculata</name>
    <dbReference type="NCBI Taxonomy" id="230809"/>
    <lineage>
        <taxon>Eukaryota</taxon>
        <taxon>Fungi</taxon>
        <taxon>Dikarya</taxon>
        <taxon>Basidiomycota</taxon>
        <taxon>Agaricomycotina</taxon>
        <taxon>Agaricomycetes</taxon>
        <taxon>Agaricomycetidae</taxon>
        <taxon>Agaricales</taxon>
        <taxon>Marasmiineae</taxon>
        <taxon>Mycenaceae</taxon>
        <taxon>Mycena</taxon>
    </lineage>
</organism>
<dbReference type="EMBL" id="JARJLG010000001">
    <property type="protein sequence ID" value="KAJ7785263.1"/>
    <property type="molecule type" value="Genomic_DNA"/>
</dbReference>
<reference evidence="1" key="1">
    <citation type="submission" date="2023-03" db="EMBL/GenBank/DDBJ databases">
        <title>Massive genome expansion in bonnet fungi (Mycena s.s.) driven by repeated elements and novel gene families across ecological guilds.</title>
        <authorList>
            <consortium name="Lawrence Berkeley National Laboratory"/>
            <person name="Harder C.B."/>
            <person name="Miyauchi S."/>
            <person name="Viragh M."/>
            <person name="Kuo A."/>
            <person name="Thoen E."/>
            <person name="Andreopoulos B."/>
            <person name="Lu D."/>
            <person name="Skrede I."/>
            <person name="Drula E."/>
            <person name="Henrissat B."/>
            <person name="Morin E."/>
            <person name="Kohler A."/>
            <person name="Barry K."/>
            <person name="LaButti K."/>
            <person name="Morin E."/>
            <person name="Salamov A."/>
            <person name="Lipzen A."/>
            <person name="Mereny Z."/>
            <person name="Hegedus B."/>
            <person name="Baldrian P."/>
            <person name="Stursova M."/>
            <person name="Weitz H."/>
            <person name="Taylor A."/>
            <person name="Grigoriev I.V."/>
            <person name="Nagy L.G."/>
            <person name="Martin F."/>
            <person name="Kauserud H."/>
        </authorList>
    </citation>
    <scope>NUCLEOTIDE SEQUENCE</scope>
    <source>
        <strain evidence="1">CBHHK188m</strain>
    </source>
</reference>
<comment type="caution">
    <text evidence="1">The sequence shown here is derived from an EMBL/GenBank/DDBJ whole genome shotgun (WGS) entry which is preliminary data.</text>
</comment>
<evidence type="ECO:0000313" key="2">
    <source>
        <dbReference type="Proteomes" id="UP001215280"/>
    </source>
</evidence>
<sequence length="73" mass="8074">MDNPENDTVNPALAGNVGYDILLVKNTYVNQRIALMILTEYGLGLDAFKDHALQNKPFDVILVRSLSPRSSRG</sequence>
<protein>
    <submittedName>
        <fullName evidence="1">Uncharacterized protein</fullName>
    </submittedName>
</protein>
<name>A0AAD7KKE6_9AGAR</name>
<dbReference type="Proteomes" id="UP001215280">
    <property type="component" value="Unassembled WGS sequence"/>
</dbReference>